<dbReference type="GO" id="GO:1901678">
    <property type="term" value="P:iron coordination entity transport"/>
    <property type="evidence" value="ECO:0007669"/>
    <property type="project" value="UniProtKB-ARBA"/>
</dbReference>
<dbReference type="PROSITE" id="PS50983">
    <property type="entry name" value="FE_B12_PBP"/>
    <property type="match status" value="1"/>
</dbReference>
<dbReference type="OrthoDB" id="63946at2"/>
<accession>A0A3A1Y5Y7</accession>
<evidence type="ECO:0000313" key="9">
    <source>
        <dbReference type="Proteomes" id="UP000265691"/>
    </source>
</evidence>
<dbReference type="PANTHER" id="PTHR30532:SF28">
    <property type="entry name" value="PETROBACTIN-BINDING PROTEIN YCLQ"/>
    <property type="match status" value="1"/>
</dbReference>
<keyword evidence="3" id="KW-0813">Transport</keyword>
<dbReference type="Pfam" id="PF01497">
    <property type="entry name" value="Peripla_BP_2"/>
    <property type="match status" value="1"/>
</dbReference>
<keyword evidence="4" id="KW-0410">Iron transport</keyword>
<evidence type="ECO:0000256" key="4">
    <source>
        <dbReference type="ARBA" id="ARBA00022496"/>
    </source>
</evidence>
<protein>
    <recommendedName>
        <fullName evidence="7">Fe/B12 periplasmic-binding domain-containing protein</fullName>
    </recommendedName>
</protein>
<evidence type="ECO:0000256" key="6">
    <source>
        <dbReference type="SAM" id="SignalP"/>
    </source>
</evidence>
<reference evidence="8 9" key="1">
    <citation type="submission" date="2017-08" db="EMBL/GenBank/DDBJ databases">
        <title>Reclassification of Bisgaard taxon 37 and 44.</title>
        <authorList>
            <person name="Christensen H."/>
        </authorList>
    </citation>
    <scope>NUCLEOTIDE SEQUENCE [LARGE SCALE GENOMIC DNA]</scope>
    <source>
        <strain evidence="8 9">B96_3</strain>
    </source>
</reference>
<feature type="signal peptide" evidence="6">
    <location>
        <begin position="1"/>
        <end position="22"/>
    </location>
</feature>
<keyword evidence="5 6" id="KW-0732">Signal</keyword>
<sequence length="306" mass="34111">MKHFFKYSLALATGVFAVNSFALTVQSPTGPQEVPDNPQRIIILDLSIADNLLALNQQHRVVGIADSKFFPDYLSKEYSNAKYTKVGALVQPNLEAIAELKPDLIVINGRQAKIVDQLKEIAPVYVATLDDSKQYFSIEANLLATGKFTQSEDKAKELFKDLDTKINTLKGLADQRDALVILTNDRKISGFGPNSRYSIVFTNFGFKPDGEISKATGRHGLEISYEYIQKINPELIFVVDRSAALTDNKDNAKNTLNNSLVQSTKAYKNNGIFYLDAKVWYLSYGGYYATDVMIKELTDGVKNVKK</sequence>
<evidence type="ECO:0000256" key="5">
    <source>
        <dbReference type="ARBA" id="ARBA00022729"/>
    </source>
</evidence>
<dbReference type="InterPro" id="IPR002491">
    <property type="entry name" value="ABC_transptr_periplasmic_BD"/>
</dbReference>
<dbReference type="Gene3D" id="3.40.50.1980">
    <property type="entry name" value="Nitrogenase molybdenum iron protein domain"/>
    <property type="match status" value="2"/>
</dbReference>
<evidence type="ECO:0000256" key="3">
    <source>
        <dbReference type="ARBA" id="ARBA00022448"/>
    </source>
</evidence>
<feature type="domain" description="Fe/B12 periplasmic-binding" evidence="7">
    <location>
        <begin position="40"/>
        <end position="305"/>
    </location>
</feature>
<evidence type="ECO:0000259" key="7">
    <source>
        <dbReference type="PROSITE" id="PS50983"/>
    </source>
</evidence>
<dbReference type="CDD" id="cd01140">
    <property type="entry name" value="FatB"/>
    <property type="match status" value="1"/>
</dbReference>
<evidence type="ECO:0000313" key="8">
    <source>
        <dbReference type="EMBL" id="RIY32618.1"/>
    </source>
</evidence>
<dbReference type="GO" id="GO:0030288">
    <property type="term" value="C:outer membrane-bounded periplasmic space"/>
    <property type="evidence" value="ECO:0007669"/>
    <property type="project" value="TreeGrafter"/>
</dbReference>
<comment type="similarity">
    <text evidence="2">Belongs to the bacterial solute-binding protein 8 family.</text>
</comment>
<keyword evidence="4" id="KW-0408">Iron</keyword>
<comment type="caution">
    <text evidence="8">The sequence shown here is derived from an EMBL/GenBank/DDBJ whole genome shotgun (WGS) entry which is preliminary data.</text>
</comment>
<dbReference type="SUPFAM" id="SSF53807">
    <property type="entry name" value="Helical backbone' metal receptor"/>
    <property type="match status" value="1"/>
</dbReference>
<keyword evidence="4" id="KW-0406">Ion transport</keyword>
<dbReference type="PANTHER" id="PTHR30532">
    <property type="entry name" value="IRON III DICITRATE-BINDING PERIPLASMIC PROTEIN"/>
    <property type="match status" value="1"/>
</dbReference>
<keyword evidence="9" id="KW-1185">Reference proteome</keyword>
<dbReference type="RefSeq" id="WP_119525189.1">
    <property type="nucleotide sequence ID" value="NZ_NRHC01000049.1"/>
</dbReference>
<proteinExistence type="inferred from homology"/>
<dbReference type="InterPro" id="IPR051313">
    <property type="entry name" value="Bact_iron-sidero_bind"/>
</dbReference>
<organism evidence="8 9">
    <name type="scientific">Psittacicella hinzii</name>
    <dbReference type="NCBI Taxonomy" id="2028575"/>
    <lineage>
        <taxon>Bacteria</taxon>
        <taxon>Pseudomonadati</taxon>
        <taxon>Pseudomonadota</taxon>
        <taxon>Gammaproteobacteria</taxon>
        <taxon>Pasteurellales</taxon>
        <taxon>Psittacicellaceae</taxon>
        <taxon>Psittacicella</taxon>
    </lineage>
</organism>
<evidence type="ECO:0000256" key="2">
    <source>
        <dbReference type="ARBA" id="ARBA00008814"/>
    </source>
</evidence>
<feature type="chain" id="PRO_5017254640" description="Fe/B12 periplasmic-binding domain-containing protein" evidence="6">
    <location>
        <begin position="23"/>
        <end position="306"/>
    </location>
</feature>
<evidence type="ECO:0000256" key="1">
    <source>
        <dbReference type="ARBA" id="ARBA00004196"/>
    </source>
</evidence>
<dbReference type="Proteomes" id="UP000265691">
    <property type="component" value="Unassembled WGS sequence"/>
</dbReference>
<comment type="subcellular location">
    <subcellularLocation>
        <location evidence="1">Cell envelope</location>
    </subcellularLocation>
</comment>
<dbReference type="AlphaFoldDB" id="A0A3A1Y5Y7"/>
<dbReference type="InterPro" id="IPR033870">
    <property type="entry name" value="FatB"/>
</dbReference>
<dbReference type="EMBL" id="NRHC01000049">
    <property type="protein sequence ID" value="RIY32618.1"/>
    <property type="molecule type" value="Genomic_DNA"/>
</dbReference>
<gene>
    <name evidence="8" type="ORF">CKF54_04535</name>
</gene>
<name>A0A3A1Y5Y7_9GAMM</name>